<dbReference type="Proteomes" id="UP000177932">
    <property type="component" value="Unassembled WGS sequence"/>
</dbReference>
<dbReference type="EMBL" id="MHOD01000015">
    <property type="protein sequence ID" value="OGZ58040.1"/>
    <property type="molecule type" value="Genomic_DNA"/>
</dbReference>
<evidence type="ECO:0000313" key="1">
    <source>
        <dbReference type="EMBL" id="OGZ58040.1"/>
    </source>
</evidence>
<evidence type="ECO:0000313" key="2">
    <source>
        <dbReference type="Proteomes" id="UP000177932"/>
    </source>
</evidence>
<sequence length="135" mass="15479">MGYKHDVNMQPSIASRARSTFGRRSSVLERESKNFNILCGYNLFGIFIEVVKSESDDLTIVYCKVTRINGIAIEPASQISHRIYKFDSEITEEEIKTLVRNAIKDDSGFEVNDMRLTGQRFADMRSKLSNLQKFT</sequence>
<accession>A0A1G2H6W2</accession>
<organism evidence="1 2">
    <name type="scientific">Candidatus Spechtbacteria bacterium RIFCSPHIGHO2_01_FULL_43_30</name>
    <dbReference type="NCBI Taxonomy" id="1802158"/>
    <lineage>
        <taxon>Bacteria</taxon>
        <taxon>Candidatus Spechtiibacteriota</taxon>
    </lineage>
</organism>
<protein>
    <submittedName>
        <fullName evidence="1">Uncharacterized protein</fullName>
    </submittedName>
</protein>
<comment type="caution">
    <text evidence="1">The sequence shown here is derived from an EMBL/GenBank/DDBJ whole genome shotgun (WGS) entry which is preliminary data.</text>
</comment>
<dbReference type="STRING" id="1802158.A2827_01345"/>
<gene>
    <name evidence="1" type="ORF">A2827_01345</name>
</gene>
<dbReference type="AlphaFoldDB" id="A0A1G2H6W2"/>
<proteinExistence type="predicted"/>
<reference evidence="1 2" key="1">
    <citation type="journal article" date="2016" name="Nat. Commun.">
        <title>Thousands of microbial genomes shed light on interconnected biogeochemical processes in an aquifer system.</title>
        <authorList>
            <person name="Anantharaman K."/>
            <person name="Brown C.T."/>
            <person name="Hug L.A."/>
            <person name="Sharon I."/>
            <person name="Castelle C.J."/>
            <person name="Probst A.J."/>
            <person name="Thomas B.C."/>
            <person name="Singh A."/>
            <person name="Wilkins M.J."/>
            <person name="Karaoz U."/>
            <person name="Brodie E.L."/>
            <person name="Williams K.H."/>
            <person name="Hubbard S.S."/>
            <person name="Banfield J.F."/>
        </authorList>
    </citation>
    <scope>NUCLEOTIDE SEQUENCE [LARGE SCALE GENOMIC DNA]</scope>
</reference>
<name>A0A1G2H6W2_9BACT</name>